<keyword evidence="6" id="KW-1185">Reference proteome</keyword>
<dbReference type="Gene3D" id="1.25.40.10">
    <property type="entry name" value="Tetratricopeptide repeat domain"/>
    <property type="match status" value="2"/>
</dbReference>
<feature type="repeat" description="PPR" evidence="4">
    <location>
        <begin position="161"/>
        <end position="195"/>
    </location>
</feature>
<reference evidence="5 6" key="1">
    <citation type="journal article" date="2013" name="Genome Biol.">
        <title>The genome sequence of the most widely cultivated cacao type and its use to identify candidate genes regulating pod color.</title>
        <authorList>
            <person name="Motamayor J.C."/>
            <person name="Mockaitis K."/>
            <person name="Schmutz J."/>
            <person name="Haiminen N."/>
            <person name="Iii D.L."/>
            <person name="Cornejo O."/>
            <person name="Findley S.D."/>
            <person name="Zheng P."/>
            <person name="Utro F."/>
            <person name="Royaert S."/>
            <person name="Saski C."/>
            <person name="Jenkins J."/>
            <person name="Podicheti R."/>
            <person name="Zhao M."/>
            <person name="Scheffler B.E."/>
            <person name="Stack J.C."/>
            <person name="Feltus F.A."/>
            <person name="Mustiga G.M."/>
            <person name="Amores F."/>
            <person name="Phillips W."/>
            <person name="Marelli J.P."/>
            <person name="May G.D."/>
            <person name="Shapiro H."/>
            <person name="Ma J."/>
            <person name="Bustamante C.D."/>
            <person name="Schnell R.J."/>
            <person name="Main D."/>
            <person name="Gilbert D."/>
            <person name="Parida L."/>
            <person name="Kuhn D.N."/>
        </authorList>
    </citation>
    <scope>NUCLEOTIDE SEQUENCE [LARGE SCALE GENOMIC DNA]</scope>
    <source>
        <strain evidence="6">cv. Matina 1-6</strain>
    </source>
</reference>
<evidence type="ECO:0000313" key="6">
    <source>
        <dbReference type="Proteomes" id="UP000026915"/>
    </source>
</evidence>
<keyword evidence="3" id="KW-0802">TPR repeat</keyword>
<dbReference type="InParanoid" id="A0A061FEM0"/>
<proteinExistence type="inferred from homology"/>
<dbReference type="Gramene" id="EOY12934">
    <property type="protein sequence ID" value="EOY12934"/>
    <property type="gene ID" value="TCM_031435"/>
</dbReference>
<accession>A0A061FEM0</accession>
<dbReference type="Proteomes" id="UP000026915">
    <property type="component" value="Chromosome 7"/>
</dbReference>
<dbReference type="PANTHER" id="PTHR45717:SF7">
    <property type="entry name" value="PENTACOTRIPEPTIDE-REPEAT REGION OF PRORP DOMAIN-CONTAINING PROTEIN"/>
    <property type="match status" value="1"/>
</dbReference>
<feature type="repeat" description="PPR" evidence="4">
    <location>
        <begin position="196"/>
        <end position="230"/>
    </location>
</feature>
<dbReference type="NCBIfam" id="TIGR00756">
    <property type="entry name" value="PPR"/>
    <property type="match status" value="1"/>
</dbReference>
<name>A0A061FEM0_THECC</name>
<dbReference type="EMBL" id="CM001885">
    <property type="protein sequence ID" value="EOY12934.1"/>
    <property type="molecule type" value="Genomic_DNA"/>
</dbReference>
<dbReference type="PROSITE" id="PS50005">
    <property type="entry name" value="TPR"/>
    <property type="match status" value="1"/>
</dbReference>
<dbReference type="STRING" id="3641.A0A061FEM0"/>
<evidence type="ECO:0000256" key="4">
    <source>
        <dbReference type="PROSITE-ProRule" id="PRU00708"/>
    </source>
</evidence>
<evidence type="ECO:0000256" key="2">
    <source>
        <dbReference type="ARBA" id="ARBA00022737"/>
    </source>
</evidence>
<comment type="similarity">
    <text evidence="1">Belongs to the PPR family. P subfamily.</text>
</comment>
<dbReference type="InterPro" id="IPR011990">
    <property type="entry name" value="TPR-like_helical_dom_sf"/>
</dbReference>
<dbReference type="PROSITE" id="PS51375">
    <property type="entry name" value="PPR"/>
    <property type="match status" value="2"/>
</dbReference>
<keyword evidence="2" id="KW-0677">Repeat</keyword>
<dbReference type="eggNOG" id="KOG4197">
    <property type="taxonomic scope" value="Eukaryota"/>
</dbReference>
<dbReference type="PANTHER" id="PTHR45717">
    <property type="entry name" value="OS12G0527900 PROTEIN"/>
    <property type="match status" value="1"/>
</dbReference>
<dbReference type="InterPro" id="IPR019734">
    <property type="entry name" value="TPR_rpt"/>
</dbReference>
<dbReference type="HOGENOM" id="CLU_019802_3_0_1"/>
<dbReference type="InterPro" id="IPR002885">
    <property type="entry name" value="PPR_rpt"/>
</dbReference>
<dbReference type="AlphaFoldDB" id="A0A061FEM0"/>
<dbReference type="SUPFAM" id="SSF48452">
    <property type="entry name" value="TPR-like"/>
    <property type="match status" value="1"/>
</dbReference>
<protein>
    <submittedName>
        <fullName evidence="5">Tetratricopeptide repeat-like superfamily protein, putative</fullName>
    </submittedName>
</protein>
<evidence type="ECO:0000313" key="5">
    <source>
        <dbReference type="EMBL" id="EOY12934.1"/>
    </source>
</evidence>
<sequence length="510" mass="58234">MAAGTFFTILNNTNIKALTANVILAKTRTYCFTPNTIKSNHLYARINAVGDPSCSVAPVLQQWVKEGRNANEFLLQRIIRDLRACRRYSHALAVASFYNPSRFGSGDYHPNKEKQVSKWMSNSGLEFSSSDCAVQLDLIGRVHGLTSANAFFSNMRDQEKTVKTYGALLNCYVREGLLDESLCLVKKMSEMGFLSSPLNYNKLTLLYTNTGQLEKVSDVLLEMKRNGVSPDKFSYSICINSYAARADINSMENVLQEMESRWHIQMDSVTYSTVANHYIKAGLREKALYFLKEWEKNVGKDALDYNHLISFYATLRKTDEMKRLWDLQRPKCRKHINRDYITMMGSVVKLGELEETEKLLEEWELSCKTYNFRLPNVLLIGYCQKGLIEKADAKLQDIIKRRKTATPNSWSIISAGYVHKNNMGKAFECFKEALAVQAQNRDWRPKESLISSILSWLGENGEVEAAEDFVKLSMTRFPPNRQTYHALLKHPPYWHIKPPLVTGGVAIRSS</sequence>
<feature type="repeat" description="TPR" evidence="3">
    <location>
        <begin position="407"/>
        <end position="440"/>
    </location>
</feature>
<dbReference type="Pfam" id="PF13041">
    <property type="entry name" value="PPR_2"/>
    <property type="match status" value="1"/>
</dbReference>
<dbReference type="Pfam" id="PF01535">
    <property type="entry name" value="PPR"/>
    <property type="match status" value="4"/>
</dbReference>
<dbReference type="OMA" id="IHAMNEA"/>
<dbReference type="GO" id="GO:0003729">
    <property type="term" value="F:mRNA binding"/>
    <property type="evidence" value="ECO:0007669"/>
    <property type="project" value="UniProtKB-ARBA"/>
</dbReference>
<gene>
    <name evidence="5" type="ORF">TCM_031435</name>
</gene>
<organism evidence="5 6">
    <name type="scientific">Theobroma cacao</name>
    <name type="common">Cacao</name>
    <name type="synonym">Cocoa</name>
    <dbReference type="NCBI Taxonomy" id="3641"/>
    <lineage>
        <taxon>Eukaryota</taxon>
        <taxon>Viridiplantae</taxon>
        <taxon>Streptophyta</taxon>
        <taxon>Embryophyta</taxon>
        <taxon>Tracheophyta</taxon>
        <taxon>Spermatophyta</taxon>
        <taxon>Magnoliopsida</taxon>
        <taxon>eudicotyledons</taxon>
        <taxon>Gunneridae</taxon>
        <taxon>Pentapetalae</taxon>
        <taxon>rosids</taxon>
        <taxon>malvids</taxon>
        <taxon>Malvales</taxon>
        <taxon>Malvaceae</taxon>
        <taxon>Byttnerioideae</taxon>
        <taxon>Theobroma</taxon>
    </lineage>
</organism>
<evidence type="ECO:0000256" key="1">
    <source>
        <dbReference type="ARBA" id="ARBA00007626"/>
    </source>
</evidence>
<dbReference type="GO" id="GO:0005739">
    <property type="term" value="C:mitochondrion"/>
    <property type="evidence" value="ECO:0000318"/>
    <property type="project" value="GO_Central"/>
</dbReference>
<evidence type="ECO:0000256" key="3">
    <source>
        <dbReference type="PROSITE-ProRule" id="PRU00339"/>
    </source>
</evidence>